<dbReference type="EMBL" id="JH687555">
    <property type="protein sequence ID" value="EIN04250.1"/>
    <property type="molecule type" value="Genomic_DNA"/>
</dbReference>
<dbReference type="Proteomes" id="UP000054196">
    <property type="component" value="Unassembled WGS sequence"/>
</dbReference>
<dbReference type="GeneID" id="18880131"/>
<evidence type="ECO:0000313" key="1">
    <source>
        <dbReference type="EMBL" id="EIN04250.1"/>
    </source>
</evidence>
<protein>
    <submittedName>
        <fullName evidence="1">Uncharacterized protein</fullName>
    </submittedName>
</protein>
<gene>
    <name evidence="1" type="ORF">PUNSTDRAFT_138642</name>
</gene>
<dbReference type="RefSeq" id="XP_007388393.1">
    <property type="nucleotide sequence ID" value="XM_007388331.1"/>
</dbReference>
<proteinExistence type="predicted"/>
<reference evidence="2" key="1">
    <citation type="journal article" date="2012" name="Science">
        <title>The Paleozoic origin of enzymatic lignin decomposition reconstructed from 31 fungal genomes.</title>
        <authorList>
            <person name="Floudas D."/>
            <person name="Binder M."/>
            <person name="Riley R."/>
            <person name="Barry K."/>
            <person name="Blanchette R.A."/>
            <person name="Henrissat B."/>
            <person name="Martinez A.T."/>
            <person name="Otillar R."/>
            <person name="Spatafora J.W."/>
            <person name="Yadav J.S."/>
            <person name="Aerts A."/>
            <person name="Benoit I."/>
            <person name="Boyd A."/>
            <person name="Carlson A."/>
            <person name="Copeland A."/>
            <person name="Coutinho P.M."/>
            <person name="de Vries R.P."/>
            <person name="Ferreira P."/>
            <person name="Findley K."/>
            <person name="Foster B."/>
            <person name="Gaskell J."/>
            <person name="Glotzer D."/>
            <person name="Gorecki P."/>
            <person name="Heitman J."/>
            <person name="Hesse C."/>
            <person name="Hori C."/>
            <person name="Igarashi K."/>
            <person name="Jurgens J.A."/>
            <person name="Kallen N."/>
            <person name="Kersten P."/>
            <person name="Kohler A."/>
            <person name="Kuees U."/>
            <person name="Kumar T.K.A."/>
            <person name="Kuo A."/>
            <person name="LaButti K."/>
            <person name="Larrondo L.F."/>
            <person name="Lindquist E."/>
            <person name="Ling A."/>
            <person name="Lombard V."/>
            <person name="Lucas S."/>
            <person name="Lundell T."/>
            <person name="Martin R."/>
            <person name="McLaughlin D.J."/>
            <person name="Morgenstern I."/>
            <person name="Morin E."/>
            <person name="Murat C."/>
            <person name="Nagy L.G."/>
            <person name="Nolan M."/>
            <person name="Ohm R.A."/>
            <person name="Patyshakuliyeva A."/>
            <person name="Rokas A."/>
            <person name="Ruiz-Duenas F.J."/>
            <person name="Sabat G."/>
            <person name="Salamov A."/>
            <person name="Samejima M."/>
            <person name="Schmutz J."/>
            <person name="Slot J.C."/>
            <person name="St John F."/>
            <person name="Stenlid J."/>
            <person name="Sun H."/>
            <person name="Sun S."/>
            <person name="Syed K."/>
            <person name="Tsang A."/>
            <person name="Wiebenga A."/>
            <person name="Young D."/>
            <person name="Pisabarro A."/>
            <person name="Eastwood D.C."/>
            <person name="Martin F."/>
            <person name="Cullen D."/>
            <person name="Grigoriev I.V."/>
            <person name="Hibbett D.S."/>
        </authorList>
    </citation>
    <scope>NUCLEOTIDE SEQUENCE [LARGE SCALE GENOMIC DNA]</scope>
    <source>
        <strain evidence="2">HHB-11173 SS5</strain>
    </source>
</reference>
<evidence type="ECO:0000313" key="2">
    <source>
        <dbReference type="Proteomes" id="UP000054196"/>
    </source>
</evidence>
<name>R7S1K7_PUNST</name>
<organism evidence="1 2">
    <name type="scientific">Punctularia strigosozonata (strain HHB-11173)</name>
    <name type="common">White-rot fungus</name>
    <dbReference type="NCBI Taxonomy" id="741275"/>
    <lineage>
        <taxon>Eukaryota</taxon>
        <taxon>Fungi</taxon>
        <taxon>Dikarya</taxon>
        <taxon>Basidiomycota</taxon>
        <taxon>Agaricomycotina</taxon>
        <taxon>Agaricomycetes</taxon>
        <taxon>Corticiales</taxon>
        <taxon>Punctulariaceae</taxon>
        <taxon>Punctularia</taxon>
    </lineage>
</organism>
<keyword evidence="2" id="KW-1185">Reference proteome</keyword>
<sequence length="231" mass="26722">MAKIDSRLSQLDVYMERAYQLAPNQQRTLKNYIKHNMIRPLGTYKKISKNMEPKIIKYAEKLKIPEYAKSPGIRTHVNEFLNHQTTQIKAAFHKKIIARVEKGHALDAYVKDVILPWHMSPRPVVAPRSIMARVALLSDIAEQKRKKLIKDFWSAVETKLRELEAKHGTNKQSDEWKQCDEEYIAADQAKYKNTVDAEFYNMDFDGETDQAFDFDTNGADDEAFGLDVTVN</sequence>
<accession>R7S1K7</accession>
<dbReference type="eggNOG" id="ENOG502R17D">
    <property type="taxonomic scope" value="Eukaryota"/>
</dbReference>
<dbReference type="HOGENOM" id="CLU_1200345_0_0_1"/>
<dbReference type="OrthoDB" id="3266438at2759"/>
<dbReference type="OMA" id="IRTHVNE"/>
<dbReference type="KEGG" id="psq:PUNSTDRAFT_138642"/>
<dbReference type="AlphaFoldDB" id="R7S1K7"/>